<evidence type="ECO:0000256" key="4">
    <source>
        <dbReference type="ARBA" id="ARBA00022679"/>
    </source>
</evidence>
<dbReference type="EC" id="2.1.1.-" evidence="6"/>
<dbReference type="InterPro" id="IPR003682">
    <property type="entry name" value="rRNA_ssu_MeTfrase_G"/>
</dbReference>
<evidence type="ECO:0000313" key="9">
    <source>
        <dbReference type="Proteomes" id="UP000540191"/>
    </source>
</evidence>
<dbReference type="Gene3D" id="3.40.50.150">
    <property type="entry name" value="Vaccinia Virus protein VP39"/>
    <property type="match status" value="1"/>
</dbReference>
<keyword evidence="5 6" id="KW-0949">S-adenosyl-L-methionine</keyword>
<comment type="caution">
    <text evidence="6">Lacks conserved residue(s) required for the propagation of feature annotation.</text>
</comment>
<dbReference type="Proteomes" id="UP000540191">
    <property type="component" value="Unassembled WGS sequence"/>
</dbReference>
<keyword evidence="9" id="KW-1185">Reference proteome</keyword>
<dbReference type="SUPFAM" id="SSF53335">
    <property type="entry name" value="S-adenosyl-L-methionine-dependent methyltransferases"/>
    <property type="match status" value="1"/>
</dbReference>
<keyword evidence="1 6" id="KW-0963">Cytoplasm</keyword>
<name>A0A7W7M417_9MICC</name>
<keyword evidence="4 6" id="KW-0808">Transferase</keyword>
<evidence type="ECO:0000256" key="2">
    <source>
        <dbReference type="ARBA" id="ARBA00022552"/>
    </source>
</evidence>
<dbReference type="HAMAP" id="MF_00074">
    <property type="entry name" value="16SrRNA_methyltr_G"/>
    <property type="match status" value="1"/>
</dbReference>
<keyword evidence="3 6" id="KW-0489">Methyltransferase</keyword>
<dbReference type="Pfam" id="PF02527">
    <property type="entry name" value="GidB"/>
    <property type="match status" value="1"/>
</dbReference>
<organism evidence="8 9">
    <name type="scientific">Micrococcus cohnii</name>
    <dbReference type="NCBI Taxonomy" id="993416"/>
    <lineage>
        <taxon>Bacteria</taxon>
        <taxon>Bacillati</taxon>
        <taxon>Actinomycetota</taxon>
        <taxon>Actinomycetes</taxon>
        <taxon>Micrococcales</taxon>
        <taxon>Micrococcaceae</taxon>
        <taxon>Micrococcus</taxon>
    </lineage>
</organism>
<feature type="binding site" evidence="6">
    <location>
        <position position="176"/>
    </location>
    <ligand>
        <name>S-adenosyl-L-methionine</name>
        <dbReference type="ChEBI" id="CHEBI:59789"/>
    </ligand>
</feature>
<gene>
    <name evidence="6" type="primary">rsmG</name>
    <name evidence="8" type="ORF">HDA30_001769</name>
</gene>
<evidence type="ECO:0000256" key="1">
    <source>
        <dbReference type="ARBA" id="ARBA00022490"/>
    </source>
</evidence>
<evidence type="ECO:0000256" key="3">
    <source>
        <dbReference type="ARBA" id="ARBA00022603"/>
    </source>
</evidence>
<accession>A0A7W7M417</accession>
<feature type="compositionally biased region" description="Basic and acidic residues" evidence="7">
    <location>
        <begin position="12"/>
        <end position="28"/>
    </location>
</feature>
<evidence type="ECO:0000313" key="8">
    <source>
        <dbReference type="EMBL" id="MBB4736261.1"/>
    </source>
</evidence>
<comment type="similarity">
    <text evidence="6">Belongs to the methyltransferase superfamily. RNA methyltransferase RsmG family.</text>
</comment>
<feature type="binding site" evidence="6">
    <location>
        <begin position="161"/>
        <end position="162"/>
    </location>
    <ligand>
        <name>S-adenosyl-L-methionine</name>
        <dbReference type="ChEBI" id="CHEBI:59789"/>
    </ligand>
</feature>
<dbReference type="NCBIfam" id="TIGR00138">
    <property type="entry name" value="rsmG_gidB"/>
    <property type="match status" value="1"/>
</dbReference>
<dbReference type="GO" id="GO:0005829">
    <property type="term" value="C:cytosol"/>
    <property type="evidence" value="ECO:0007669"/>
    <property type="project" value="TreeGrafter"/>
</dbReference>
<dbReference type="RefSeq" id="WP_184241869.1">
    <property type="nucleotide sequence ID" value="NZ_JACHNA010000001.1"/>
</dbReference>
<feature type="region of interest" description="Disordered" evidence="7">
    <location>
        <begin position="1"/>
        <end position="39"/>
    </location>
</feature>
<evidence type="ECO:0000256" key="7">
    <source>
        <dbReference type="SAM" id="MobiDB-lite"/>
    </source>
</evidence>
<dbReference type="PANTHER" id="PTHR31760">
    <property type="entry name" value="S-ADENOSYL-L-METHIONINE-DEPENDENT METHYLTRANSFERASES SUPERFAMILY PROTEIN"/>
    <property type="match status" value="1"/>
</dbReference>
<comment type="caution">
    <text evidence="8">The sequence shown here is derived from an EMBL/GenBank/DDBJ whole genome shotgun (WGS) entry which is preliminary data.</text>
</comment>
<comment type="subcellular location">
    <subcellularLocation>
        <location evidence="6">Cytoplasm</location>
    </subcellularLocation>
</comment>
<reference evidence="8 9" key="1">
    <citation type="submission" date="2020-08" db="EMBL/GenBank/DDBJ databases">
        <title>Sequencing the genomes of 1000 actinobacteria strains.</title>
        <authorList>
            <person name="Klenk H.-P."/>
        </authorList>
    </citation>
    <scope>NUCLEOTIDE SEQUENCE [LARGE SCALE GENOMIC DNA]</scope>
    <source>
        <strain evidence="8 9">DSM 23974</strain>
    </source>
</reference>
<evidence type="ECO:0000256" key="6">
    <source>
        <dbReference type="HAMAP-Rule" id="MF_00074"/>
    </source>
</evidence>
<dbReference type="PANTHER" id="PTHR31760:SF0">
    <property type="entry name" value="S-ADENOSYL-L-METHIONINE-DEPENDENT METHYLTRANSFERASES SUPERFAMILY PROTEIN"/>
    <property type="match status" value="1"/>
</dbReference>
<sequence>MTERPGQSGHEGSYDQRPGLHHDERQASERPAPVGQEPPELPAELYEAADQIFGDALDAAQRYVAHLADTGIEWGLIGPREVPRLWERHVLNCAVVADLVPQGALVADVGSGAGLPGLCLALARPDCQFLLIEPLERRVEWLDMVVADLGLENVDVIRGRAEQVGLNLDVDVVTARAVSGLKSLLPLTMPLLGGRGQLLAIKGRSAADEIAAAAKPLRKYSGAEPEILTVGDDVLPQPTTVVRVTARRK</sequence>
<dbReference type="AlphaFoldDB" id="A0A7W7M417"/>
<evidence type="ECO:0000256" key="5">
    <source>
        <dbReference type="ARBA" id="ARBA00022691"/>
    </source>
</evidence>
<dbReference type="EMBL" id="JACHNA010000001">
    <property type="protein sequence ID" value="MBB4736261.1"/>
    <property type="molecule type" value="Genomic_DNA"/>
</dbReference>
<protein>
    <recommendedName>
        <fullName evidence="6">Ribosomal RNA small subunit methyltransferase G</fullName>
        <ecNumber evidence="6">2.1.1.-</ecNumber>
    </recommendedName>
    <alternativeName>
        <fullName evidence="6">16S rRNA 7-methylguanosine methyltransferase</fullName>
        <shortName evidence="6">16S rRNA m7G methyltransferase</shortName>
    </alternativeName>
</protein>
<dbReference type="GO" id="GO:0070043">
    <property type="term" value="F:rRNA (guanine-N7-)-methyltransferase activity"/>
    <property type="evidence" value="ECO:0007669"/>
    <property type="project" value="UniProtKB-UniRule"/>
</dbReference>
<feature type="binding site" evidence="6">
    <location>
        <position position="115"/>
    </location>
    <ligand>
        <name>S-adenosyl-L-methionine</name>
        <dbReference type="ChEBI" id="CHEBI:59789"/>
    </ligand>
</feature>
<comment type="function">
    <text evidence="6">Specifically methylates the N7 position of a guanine in 16S rRNA.</text>
</comment>
<proteinExistence type="inferred from homology"/>
<dbReference type="InterPro" id="IPR029063">
    <property type="entry name" value="SAM-dependent_MTases_sf"/>
</dbReference>
<keyword evidence="2 6" id="KW-0698">rRNA processing</keyword>
<feature type="binding site" evidence="6">
    <location>
        <position position="110"/>
    </location>
    <ligand>
        <name>S-adenosyl-L-methionine</name>
        <dbReference type="ChEBI" id="CHEBI:59789"/>
    </ligand>
</feature>